<dbReference type="PROSITE" id="PS51257">
    <property type="entry name" value="PROKAR_LIPOPROTEIN"/>
    <property type="match status" value="1"/>
</dbReference>
<gene>
    <name evidence="2" type="ORF">OF850_21290</name>
</gene>
<evidence type="ECO:0000313" key="3">
    <source>
        <dbReference type="Proteomes" id="UP001526430"/>
    </source>
</evidence>
<evidence type="ECO:0000256" key="1">
    <source>
        <dbReference type="SAM" id="SignalP"/>
    </source>
</evidence>
<evidence type="ECO:0000313" key="2">
    <source>
        <dbReference type="EMBL" id="MCW8088134.1"/>
    </source>
</evidence>
<dbReference type="Proteomes" id="UP001526430">
    <property type="component" value="Unassembled WGS sequence"/>
</dbReference>
<protein>
    <recommendedName>
        <fullName evidence="4">Glycine zipper domain-containing protein</fullName>
    </recommendedName>
</protein>
<accession>A0ABT3P2Y7</accession>
<proteinExistence type="predicted"/>
<dbReference type="RefSeq" id="WP_301592336.1">
    <property type="nucleotide sequence ID" value="NZ_JAPFQI010000027.1"/>
</dbReference>
<keyword evidence="3" id="KW-1185">Reference proteome</keyword>
<reference evidence="2 3" key="1">
    <citation type="submission" date="2022-10" db="EMBL/GenBank/DDBJ databases">
        <title>Roseococcus glaciei nov., sp. nov., isolated from glacier.</title>
        <authorList>
            <person name="Liu Q."/>
            <person name="Xin Y.-H."/>
        </authorList>
    </citation>
    <scope>NUCLEOTIDE SEQUENCE [LARGE SCALE GENOMIC DNA]</scope>
    <source>
        <strain evidence="2 3">MDT2-1-1</strain>
    </source>
</reference>
<comment type="caution">
    <text evidence="2">The sequence shown here is derived from an EMBL/GenBank/DDBJ whole genome shotgun (WGS) entry which is preliminary data.</text>
</comment>
<feature type="chain" id="PRO_5045603391" description="Glycine zipper domain-containing protein" evidence="1">
    <location>
        <begin position="19"/>
        <end position="78"/>
    </location>
</feature>
<name>A0ABT3P2Y7_9PROT</name>
<keyword evidence="1" id="KW-0732">Signal</keyword>
<sequence>MFQKLCMAGGLVALLGTAACTNPYSEGQRAAGGGLIGAGAGAAVGGLAGGGSGAAIGAVTGGAVGAATGVLTTPQRRY</sequence>
<organism evidence="2 3">
    <name type="scientific">Sabulicella glaciei</name>
    <dbReference type="NCBI Taxonomy" id="2984948"/>
    <lineage>
        <taxon>Bacteria</taxon>
        <taxon>Pseudomonadati</taxon>
        <taxon>Pseudomonadota</taxon>
        <taxon>Alphaproteobacteria</taxon>
        <taxon>Acetobacterales</taxon>
        <taxon>Acetobacteraceae</taxon>
        <taxon>Sabulicella</taxon>
    </lineage>
</organism>
<evidence type="ECO:0008006" key="4">
    <source>
        <dbReference type="Google" id="ProtNLM"/>
    </source>
</evidence>
<dbReference type="EMBL" id="JAPFQI010000027">
    <property type="protein sequence ID" value="MCW8088134.1"/>
    <property type="molecule type" value="Genomic_DNA"/>
</dbReference>
<feature type="signal peptide" evidence="1">
    <location>
        <begin position="1"/>
        <end position="18"/>
    </location>
</feature>